<dbReference type="PANTHER" id="PTHR46402">
    <property type="entry name" value="SET AND MYND DOMAIN-CONTAINING PROTEIN 5"/>
    <property type="match status" value="1"/>
</dbReference>
<dbReference type="Gene3D" id="1.25.40.10">
    <property type="entry name" value="Tetratricopeptide repeat domain"/>
    <property type="match status" value="2"/>
</dbReference>
<dbReference type="InterPro" id="IPR002893">
    <property type="entry name" value="Znf_MYND"/>
</dbReference>
<dbReference type="Pfam" id="PF01753">
    <property type="entry name" value="zf-MYND"/>
    <property type="match status" value="1"/>
</dbReference>
<evidence type="ECO:0000256" key="4">
    <source>
        <dbReference type="ARBA" id="ARBA00022723"/>
    </source>
</evidence>
<dbReference type="Gene3D" id="2.170.270.10">
    <property type="entry name" value="SET domain"/>
    <property type="match status" value="1"/>
</dbReference>
<evidence type="ECO:0000256" key="7">
    <source>
        <dbReference type="PROSITE-ProRule" id="PRU00134"/>
    </source>
</evidence>
<keyword evidence="3" id="KW-0949">S-adenosyl-L-methionine</keyword>
<dbReference type="SMART" id="SM00028">
    <property type="entry name" value="TPR"/>
    <property type="match status" value="2"/>
</dbReference>
<keyword evidence="4" id="KW-0479">Metal-binding</keyword>
<dbReference type="PANTHER" id="PTHR46402:SF2">
    <property type="entry name" value="HISTONE-LYSINE N-TRIMETHYLTRANSFERASE SMYD5"/>
    <property type="match status" value="1"/>
</dbReference>
<evidence type="ECO:0000313" key="9">
    <source>
        <dbReference type="EMBL" id="GFS16315.1"/>
    </source>
</evidence>
<name>A0AAV4J213_9GAST</name>
<keyword evidence="1" id="KW-0489">Methyltransferase</keyword>
<dbReference type="Proteomes" id="UP000762676">
    <property type="component" value="Unassembled WGS sequence"/>
</dbReference>
<dbReference type="SUPFAM" id="SSF144232">
    <property type="entry name" value="HIT/MYND zinc finger-like"/>
    <property type="match status" value="1"/>
</dbReference>
<dbReference type="GO" id="GO:0045814">
    <property type="term" value="P:negative regulation of gene expression, epigenetic"/>
    <property type="evidence" value="ECO:0007669"/>
    <property type="project" value="TreeGrafter"/>
</dbReference>
<evidence type="ECO:0000313" key="10">
    <source>
        <dbReference type="Proteomes" id="UP000762676"/>
    </source>
</evidence>
<dbReference type="GO" id="GO:0008270">
    <property type="term" value="F:zinc ion binding"/>
    <property type="evidence" value="ECO:0007669"/>
    <property type="project" value="UniProtKB-KW"/>
</dbReference>
<accession>A0AAV4J213</accession>
<keyword evidence="10" id="KW-1185">Reference proteome</keyword>
<dbReference type="InterPro" id="IPR046341">
    <property type="entry name" value="SET_dom_sf"/>
</dbReference>
<evidence type="ECO:0000259" key="8">
    <source>
        <dbReference type="PROSITE" id="PS50865"/>
    </source>
</evidence>
<dbReference type="SUPFAM" id="SSF48452">
    <property type="entry name" value="TPR-like"/>
    <property type="match status" value="1"/>
</dbReference>
<comment type="caution">
    <text evidence="9">The sequence shown here is derived from an EMBL/GenBank/DDBJ whole genome shotgun (WGS) entry which is preliminary data.</text>
</comment>
<dbReference type="GO" id="GO:0042799">
    <property type="term" value="F:histone H4K20 methyltransferase activity"/>
    <property type="evidence" value="ECO:0007669"/>
    <property type="project" value="TreeGrafter"/>
</dbReference>
<dbReference type="EMBL" id="BMAT01002890">
    <property type="protein sequence ID" value="GFS16315.1"/>
    <property type="molecule type" value="Genomic_DNA"/>
</dbReference>
<keyword evidence="6" id="KW-0862">Zinc</keyword>
<dbReference type="InterPro" id="IPR011990">
    <property type="entry name" value="TPR-like_helical_dom_sf"/>
</dbReference>
<keyword evidence="5 7" id="KW-0863">Zinc-finger</keyword>
<feature type="domain" description="MYND-type" evidence="8">
    <location>
        <begin position="254"/>
        <end position="321"/>
    </location>
</feature>
<evidence type="ECO:0000256" key="6">
    <source>
        <dbReference type="ARBA" id="ARBA00022833"/>
    </source>
</evidence>
<organism evidence="9 10">
    <name type="scientific">Elysia marginata</name>
    <dbReference type="NCBI Taxonomy" id="1093978"/>
    <lineage>
        <taxon>Eukaryota</taxon>
        <taxon>Metazoa</taxon>
        <taxon>Spiralia</taxon>
        <taxon>Lophotrochozoa</taxon>
        <taxon>Mollusca</taxon>
        <taxon>Gastropoda</taxon>
        <taxon>Heterobranchia</taxon>
        <taxon>Euthyneura</taxon>
        <taxon>Panpulmonata</taxon>
        <taxon>Sacoglossa</taxon>
        <taxon>Placobranchoidea</taxon>
        <taxon>Plakobranchidae</taxon>
        <taxon>Elysia</taxon>
    </lineage>
</organism>
<sequence length="357" mass="40884">MRGECHLLAQSFDKALEDGRAAFKKCAENIGACILCGKAAVKLGMYADALTYFRAGLLIEPKNVVITQELKTLQKVILKKDPDLEVKLVQAAYECLSCDEQSKALTIISKAVEMDPTNLFYRTFRAQVYFNLKNWAKVIQDYWVIPKAQRKPDVWKQGGKALMELWLPVLAEFWLRKATQLSGGKDEEAAHLFQKVRVKRLYDPLTEDQPVVVEFTEFGRAVFAERDIAKGETVMTDLPMVMAQSVVSRNIPACFNCAVSLITPQIYFGKRLAGFDKDQRALIEECWPNVDIVYCPYCNMETYCSKICRQEAWDNYHSIICPRENPKGHLLYELIKNDGYGYTKDGQWKELWGGHYR</sequence>
<gene>
    <name evidence="9" type="ORF">ElyMa_001470100</name>
</gene>
<dbReference type="Gene3D" id="6.10.140.2220">
    <property type="match status" value="1"/>
</dbReference>
<proteinExistence type="predicted"/>
<dbReference type="GO" id="GO:0032259">
    <property type="term" value="P:methylation"/>
    <property type="evidence" value="ECO:0007669"/>
    <property type="project" value="UniProtKB-KW"/>
</dbReference>
<dbReference type="InterPro" id="IPR019734">
    <property type="entry name" value="TPR_rpt"/>
</dbReference>
<dbReference type="PROSITE" id="PS50865">
    <property type="entry name" value="ZF_MYND_2"/>
    <property type="match status" value="1"/>
</dbReference>
<reference evidence="9 10" key="1">
    <citation type="journal article" date="2021" name="Elife">
        <title>Chloroplast acquisition without the gene transfer in kleptoplastic sea slugs, Plakobranchus ocellatus.</title>
        <authorList>
            <person name="Maeda T."/>
            <person name="Takahashi S."/>
            <person name="Yoshida T."/>
            <person name="Shimamura S."/>
            <person name="Takaki Y."/>
            <person name="Nagai Y."/>
            <person name="Toyoda A."/>
            <person name="Suzuki Y."/>
            <person name="Arimoto A."/>
            <person name="Ishii H."/>
            <person name="Satoh N."/>
            <person name="Nishiyama T."/>
            <person name="Hasebe M."/>
            <person name="Maruyama T."/>
            <person name="Minagawa J."/>
            <person name="Obokata J."/>
            <person name="Shigenobu S."/>
        </authorList>
    </citation>
    <scope>NUCLEOTIDE SEQUENCE [LARGE SCALE GENOMIC DNA]</scope>
</reference>
<protein>
    <submittedName>
        <fullName evidence="9">SET and MYND domain-containing protein 5</fullName>
    </submittedName>
</protein>
<evidence type="ECO:0000256" key="3">
    <source>
        <dbReference type="ARBA" id="ARBA00022691"/>
    </source>
</evidence>
<keyword evidence="2" id="KW-0808">Transferase</keyword>
<dbReference type="AlphaFoldDB" id="A0AAV4J213"/>
<evidence type="ECO:0000256" key="1">
    <source>
        <dbReference type="ARBA" id="ARBA00022603"/>
    </source>
</evidence>
<evidence type="ECO:0000256" key="5">
    <source>
        <dbReference type="ARBA" id="ARBA00022771"/>
    </source>
</evidence>
<evidence type="ECO:0000256" key="2">
    <source>
        <dbReference type="ARBA" id="ARBA00022679"/>
    </source>
</evidence>